<reference evidence="2 3" key="1">
    <citation type="journal article" date="2016" name="Genome Announc.">
        <title>Complete Genome Sequence of Thiostrepton-Producing Streptomyces laurentii ATCC 31255.</title>
        <authorList>
            <person name="Doi K."/>
            <person name="Fujino Y."/>
            <person name="Nagayoshi Y."/>
            <person name="Ohshima T."/>
            <person name="Ogata S."/>
        </authorList>
    </citation>
    <scope>NUCLEOTIDE SEQUENCE [LARGE SCALE GENOMIC DNA]</scope>
    <source>
        <strain evidence="2 3">ATCC 31255</strain>
    </source>
</reference>
<evidence type="ECO:0000313" key="3">
    <source>
        <dbReference type="Proteomes" id="UP000217676"/>
    </source>
</evidence>
<evidence type="ECO:0000256" key="1">
    <source>
        <dbReference type="SAM" id="SignalP"/>
    </source>
</evidence>
<evidence type="ECO:0008006" key="4">
    <source>
        <dbReference type="Google" id="ProtNLM"/>
    </source>
</evidence>
<dbReference type="AlphaFoldDB" id="A0A160NXH9"/>
<dbReference type="Pfam" id="PF11301">
    <property type="entry name" value="DUF3103"/>
    <property type="match status" value="1"/>
</dbReference>
<name>A0A160NXH9_STRLU</name>
<dbReference type="InterPro" id="IPR006311">
    <property type="entry name" value="TAT_signal"/>
</dbReference>
<dbReference type="KEGG" id="slau:SLA_1552"/>
<proteinExistence type="predicted"/>
<protein>
    <recommendedName>
        <fullName evidence="4">DUF3103 family protein</fullName>
    </recommendedName>
</protein>
<evidence type="ECO:0000313" key="2">
    <source>
        <dbReference type="EMBL" id="BAU82490.1"/>
    </source>
</evidence>
<dbReference type="PROSITE" id="PS51318">
    <property type="entry name" value="TAT"/>
    <property type="match status" value="1"/>
</dbReference>
<dbReference type="EMBL" id="AP017424">
    <property type="protein sequence ID" value="BAU82490.1"/>
    <property type="molecule type" value="Genomic_DNA"/>
</dbReference>
<gene>
    <name evidence="2" type="ORF">SLA_1552</name>
</gene>
<keyword evidence="1" id="KW-0732">Signal</keyword>
<sequence length="404" mass="42500">MRPRHTRRRGTLTATAATLVALCAAQTLSVASAATAAPAPDRAAAAAAHSRTATQAAVTSAQERAAKAVARSLGDASWNKSLRAAALKSAEVPVAERATGSLKAQLAAADQDIVKAKGLDAKTGSLLRLRLGDASMRAALEAGTAPWVAAAVSDDDMTTVTAYDSQGVAHQLSADKAPTRPVYVIDVDGDKALAAGLDVMREEFNKAGVPSAGPGAVNTTPQSQAQVPAAKQPAGVAAVATAGYWSTKITAVHLNNDEEPWIKGGAEIYSLVSGFGLDGKVRVDPVTMPYIKDDGVVYRPNQLLVNWSSYKYNLADVVMMEEDGSTNYRDLAKAVAGILLTITDQGAYIPLVNAILDAIPDSWWTDDPDYVESWYTLAQQSKGTLYGARGNGYMTVEPYFVQQF</sequence>
<dbReference type="Proteomes" id="UP000217676">
    <property type="component" value="Chromosome"/>
</dbReference>
<feature type="chain" id="PRO_5039111055" description="DUF3103 family protein" evidence="1">
    <location>
        <begin position="37"/>
        <end position="404"/>
    </location>
</feature>
<feature type="signal peptide" evidence="1">
    <location>
        <begin position="1"/>
        <end position="36"/>
    </location>
</feature>
<dbReference type="InterPro" id="IPR021452">
    <property type="entry name" value="DUF3103"/>
</dbReference>
<keyword evidence="3" id="KW-1185">Reference proteome</keyword>
<organism evidence="2 3">
    <name type="scientific">Streptomyces laurentii</name>
    <dbReference type="NCBI Taxonomy" id="39478"/>
    <lineage>
        <taxon>Bacteria</taxon>
        <taxon>Bacillati</taxon>
        <taxon>Actinomycetota</taxon>
        <taxon>Actinomycetes</taxon>
        <taxon>Kitasatosporales</taxon>
        <taxon>Streptomycetaceae</taxon>
        <taxon>Streptomyces</taxon>
    </lineage>
</organism>
<accession>A0A160NXH9</accession>